<organism evidence="1">
    <name type="scientific">bioreactor metagenome</name>
    <dbReference type="NCBI Taxonomy" id="1076179"/>
    <lineage>
        <taxon>unclassified sequences</taxon>
        <taxon>metagenomes</taxon>
        <taxon>ecological metagenomes</taxon>
    </lineage>
</organism>
<dbReference type="AlphaFoldDB" id="A0A645BXM6"/>
<gene>
    <name evidence="1" type="ORF">SDC9_117092</name>
</gene>
<evidence type="ECO:0000313" key="1">
    <source>
        <dbReference type="EMBL" id="MPM70139.1"/>
    </source>
</evidence>
<sequence>MYLHDHTHARFFRFQPAIDRNHRPFDNIGSGSLHRGVNRRTLRTRSTRAVAGFNIRQIETTAFQRFNVALLFRLSASAFHILQHAGITFKIEVHVFLRFFTRNIQLARQNKGAHPVDQTEVDGFRAAALLAGHRIKR</sequence>
<dbReference type="EMBL" id="VSSQ01023298">
    <property type="protein sequence ID" value="MPM70139.1"/>
    <property type="molecule type" value="Genomic_DNA"/>
</dbReference>
<protein>
    <submittedName>
        <fullName evidence="1">Uncharacterized protein</fullName>
    </submittedName>
</protein>
<name>A0A645BXM6_9ZZZZ</name>
<proteinExistence type="predicted"/>
<reference evidence="1" key="1">
    <citation type="submission" date="2019-08" db="EMBL/GenBank/DDBJ databases">
        <authorList>
            <person name="Kucharzyk K."/>
            <person name="Murdoch R.W."/>
            <person name="Higgins S."/>
            <person name="Loffler F."/>
        </authorList>
    </citation>
    <scope>NUCLEOTIDE SEQUENCE</scope>
</reference>
<comment type="caution">
    <text evidence="1">The sequence shown here is derived from an EMBL/GenBank/DDBJ whole genome shotgun (WGS) entry which is preliminary data.</text>
</comment>
<accession>A0A645BXM6</accession>